<proteinExistence type="inferred from homology"/>
<dbReference type="PANTHER" id="PTHR46268:SF15">
    <property type="entry name" value="UNIVERSAL STRESS PROTEIN HP_0031"/>
    <property type="match status" value="1"/>
</dbReference>
<dbReference type="RefSeq" id="WP_010967606.1">
    <property type="nucleotide sequence ID" value="NZ_JAJJBH010000003.1"/>
</dbReference>
<dbReference type="InterPro" id="IPR006015">
    <property type="entry name" value="Universal_stress_UspA"/>
</dbReference>
<dbReference type="Proteomes" id="UP000009045">
    <property type="component" value="Plasmid pSmeSM11a"/>
</dbReference>
<dbReference type="CDD" id="cd00293">
    <property type="entry name" value="USP-like"/>
    <property type="match status" value="1"/>
</dbReference>
<sequence>MVQNIKSILIGLTKEFGRDETSSALAYGISLAQQAGAHATIQAASIKLSLSSAGVTKVVAGLVREENQRLHSLAQAAARAAEAQASSAGVACSTESPHLSYPELLAVFRTQARLHDLTIVDAESESLAIDRGLIEALLMESGRPLLVVPATQDVFRAKRIILAWDGSGRAARSAADALPFLRAAEAVEVVAVSGEKDLPATPTCSDAALHLSRHGVHVKAQTLPVLNGDVAETLRKHAMLIHADLIVMGGYVHSRLRELVFGGVTQSLLKQSPVPLFMAY</sequence>
<name>G3XCN2_SINMM</name>
<dbReference type="PANTHER" id="PTHR46268">
    <property type="entry name" value="STRESS RESPONSE PROTEIN NHAX"/>
    <property type="match status" value="1"/>
</dbReference>
<dbReference type="AlphaFoldDB" id="G3XCN2"/>
<comment type="similarity">
    <text evidence="1">Belongs to the universal stress protein A family.</text>
</comment>
<keyword evidence="3" id="KW-0614">Plasmid</keyword>
<reference evidence="3 4" key="1">
    <citation type="journal article" date="2006" name="Appl. Environ. Microbiol.">
        <title>Sequence analysis of the 144-kilobase accessory plasmid pSmeSM11a, isolated from a dominant Sinorhizobium meliloti strain identified during a long-term field release experiment.</title>
        <authorList>
            <person name="Stiens M."/>
            <person name="Schneiker S."/>
            <person name="Keller M."/>
            <person name="Kuhn S."/>
            <person name="Puhler A."/>
            <person name="Schluter A."/>
        </authorList>
    </citation>
    <scope>NUCLEOTIDE SEQUENCE [LARGE SCALE GENOMIC DNA]</scope>
    <source>
        <strain evidence="4">SM11</strain>
        <plasmid evidence="3 4">pSmeSM11a</plasmid>
    </source>
</reference>
<geneLocation type="plasmid" evidence="3 4">
    <name>pSmeSM11a</name>
</geneLocation>
<dbReference type="Pfam" id="PF00582">
    <property type="entry name" value="Usp"/>
    <property type="match status" value="1"/>
</dbReference>
<evidence type="ECO:0000256" key="1">
    <source>
        <dbReference type="ARBA" id="ARBA00008791"/>
    </source>
</evidence>
<dbReference type="Gene3D" id="3.40.50.12370">
    <property type="match status" value="1"/>
</dbReference>
<reference evidence="4" key="2">
    <citation type="journal article" date="2011" name="J. Biotechnol.">
        <title>The complete genome sequence of the dominant Sinorhizobium meliloti field isolate SM11 extends the S. meliloti pan-genome.</title>
        <authorList>
            <person name="Schneiker-Bekel S."/>
            <person name="Wibberg D."/>
            <person name="Bekel T."/>
            <person name="Blom J."/>
            <person name="Linke B."/>
            <person name="Neuweger H."/>
            <person name="Stiens M."/>
            <person name="Vorholter F.J."/>
            <person name="Weidner S."/>
            <person name="Goesmann A."/>
            <person name="Puhler A."/>
            <person name="Schluter A."/>
        </authorList>
    </citation>
    <scope>NUCLEOTIDE SEQUENCE [LARGE SCALE GENOMIC DNA]</scope>
    <source>
        <strain evidence="4">SM11</strain>
        <plasmid evidence="4">pSmeSM11a</plasmid>
    </source>
</reference>
<protein>
    <recommendedName>
        <fullName evidence="2">UspA domain-containing protein</fullName>
    </recommendedName>
</protein>
<organism evidence="3 4">
    <name type="scientific">Sinorhizobium meliloti (strain SM11)</name>
    <dbReference type="NCBI Taxonomy" id="707241"/>
    <lineage>
        <taxon>Bacteria</taxon>
        <taxon>Pseudomonadati</taxon>
        <taxon>Pseudomonadota</taxon>
        <taxon>Alphaproteobacteria</taxon>
        <taxon>Hyphomicrobiales</taxon>
        <taxon>Rhizobiaceae</taxon>
        <taxon>Sinorhizobium/Ensifer group</taxon>
        <taxon>Sinorhizobium</taxon>
    </lineage>
</organism>
<feature type="domain" description="UspA" evidence="2">
    <location>
        <begin position="211"/>
        <end position="277"/>
    </location>
</feature>
<accession>G3XCN2</accession>
<evidence type="ECO:0000313" key="4">
    <source>
        <dbReference type="Proteomes" id="UP000009045"/>
    </source>
</evidence>
<dbReference type="EMBL" id="DQ145546">
    <property type="protein sequence ID" value="ABA56114.1"/>
    <property type="molecule type" value="Genomic_DNA"/>
</dbReference>
<dbReference type="InterPro" id="IPR006016">
    <property type="entry name" value="UspA"/>
</dbReference>
<evidence type="ECO:0000259" key="2">
    <source>
        <dbReference type="Pfam" id="PF00582"/>
    </source>
</evidence>
<evidence type="ECO:0000313" key="3">
    <source>
        <dbReference type="EMBL" id="ABA56114.1"/>
    </source>
</evidence>
<dbReference type="PRINTS" id="PR01438">
    <property type="entry name" value="UNVRSLSTRESS"/>
</dbReference>
<dbReference type="SUPFAM" id="SSF52402">
    <property type="entry name" value="Adenine nucleotide alpha hydrolases-like"/>
    <property type="match status" value="1"/>
</dbReference>